<evidence type="ECO:0000313" key="2">
    <source>
        <dbReference type="RefSeq" id="XP_016444170.1"/>
    </source>
</evidence>
<dbReference type="RefSeq" id="XP_016444170.1">
    <property type="nucleotide sequence ID" value="XM_016588684.1"/>
</dbReference>
<protein>
    <submittedName>
        <fullName evidence="2">Uncharacterized protein isoform X1</fullName>
    </submittedName>
</protein>
<organism evidence="2">
    <name type="scientific">Nicotiana tabacum</name>
    <name type="common">Common tobacco</name>
    <dbReference type="NCBI Taxonomy" id="4097"/>
    <lineage>
        <taxon>Eukaryota</taxon>
        <taxon>Viridiplantae</taxon>
        <taxon>Streptophyta</taxon>
        <taxon>Embryophyta</taxon>
        <taxon>Tracheophyta</taxon>
        <taxon>Spermatophyta</taxon>
        <taxon>Magnoliopsida</taxon>
        <taxon>eudicotyledons</taxon>
        <taxon>Gunneridae</taxon>
        <taxon>Pentapetalae</taxon>
        <taxon>asterids</taxon>
        <taxon>lamiids</taxon>
        <taxon>Solanales</taxon>
        <taxon>Solanaceae</taxon>
        <taxon>Nicotianoideae</taxon>
        <taxon>Nicotianeae</taxon>
        <taxon>Nicotiana</taxon>
    </lineage>
</organism>
<gene>
    <name evidence="2" type="primary">LOC107769466</name>
</gene>
<sequence length="469" mass="54970">MWTISDFLAYYMLSGWSTAGKLACPYCMEEAQSFRLCHGGKTTWFDSHRMFLDQHHPFRKDHKGFLKGQTVKRLPLALRTGEKILNQISELGLRKVIEEDAQVVNSRICKSCGWKKRSIFWDLPYWSSNKIWHNLDVMHIEKNIFDNVFNTVLNVKDKTKDNPKACLDMLTYCDRPQLAKDASGKYPKAACTIDNEAKDILFDWVKSFKFPDGYVSNLGRCLETNKSRLFGMKSHDCHEFMQRLMPIAFRELLSSNVWQTLIELSLFFKDLTLTTLRVADMERLCVSWNVYFHRGSLTQWNICPCTPYEARIAGPVQYRWMYPFERYLGTLKKMIGNKARVEGSICEAYLMTESTQLFSHYFEPRVITRNHNVDRNDEGGVMKDHKGHLLIFTHPGRLLGEAKKRSLSLEEIKAAQTYILLNCKEVEPFVSMYVERLQEKYLNLSQDQIDENLETYFSIWFKQYVSLQQ</sequence>
<dbReference type="OrthoDB" id="1100107at2759"/>
<dbReference type="PANTHER" id="PTHR48258:SF4">
    <property type="entry name" value="DUF4216 DOMAIN-CONTAINING PROTEIN"/>
    <property type="match status" value="1"/>
</dbReference>
<accession>A0A1S3XWB7</accession>
<dbReference type="Pfam" id="PF02992">
    <property type="entry name" value="Transposase_21"/>
    <property type="match status" value="1"/>
</dbReference>
<dbReference type="AlphaFoldDB" id="A0A1S3XWB7"/>
<dbReference type="Pfam" id="PF13960">
    <property type="entry name" value="DUF4218"/>
    <property type="match status" value="1"/>
</dbReference>
<dbReference type="KEGG" id="nta:107769466"/>
<evidence type="ECO:0000259" key="1">
    <source>
        <dbReference type="Pfam" id="PF13960"/>
    </source>
</evidence>
<dbReference type="PANTHER" id="PTHR48258">
    <property type="entry name" value="DUF4218 DOMAIN-CONTAINING PROTEIN-RELATED"/>
    <property type="match status" value="1"/>
</dbReference>
<dbReference type="InterPro" id="IPR025452">
    <property type="entry name" value="DUF4218"/>
</dbReference>
<dbReference type="PaxDb" id="4097-A0A1S3XWB7"/>
<reference evidence="2" key="1">
    <citation type="submission" date="2025-08" db="UniProtKB">
        <authorList>
            <consortium name="RefSeq"/>
        </authorList>
    </citation>
    <scope>IDENTIFICATION</scope>
</reference>
<feature type="domain" description="DUF4218" evidence="1">
    <location>
        <begin position="307"/>
        <end position="376"/>
    </location>
</feature>
<dbReference type="OMA" id="ACTIDNE"/>
<proteinExistence type="predicted"/>
<name>A0A1S3XWB7_TOBAC</name>
<dbReference type="InterPro" id="IPR004242">
    <property type="entry name" value="Transposase_21"/>
</dbReference>